<dbReference type="InterPro" id="IPR036047">
    <property type="entry name" value="F-box-like_dom_sf"/>
</dbReference>
<evidence type="ECO:0000313" key="1">
    <source>
        <dbReference type="EMBL" id="GJJ10812.1"/>
    </source>
</evidence>
<dbReference type="InterPro" id="IPR032675">
    <property type="entry name" value="LRR_dom_sf"/>
</dbReference>
<evidence type="ECO:0008006" key="3">
    <source>
        <dbReference type="Google" id="ProtNLM"/>
    </source>
</evidence>
<dbReference type="Gene3D" id="3.80.10.10">
    <property type="entry name" value="Ribonuclease Inhibitor"/>
    <property type="match status" value="1"/>
</dbReference>
<sequence>MSQPQPHPIFGIQELVQAIVSSLPPRQTIHATLVNRTWFHASIPHLWHSVLFKDALSLLGERGMRGTRFGFRETPTQAQWNRFLVYSKYVRVLEGISLEDGLLQAATRFRPDSVTYLFPNLRVFIWTTLGDLTDLSALISPSLESFGLKVPKQNVPSFKHVCHLLTTRLHVLRFLSIDVGASKVDIQCHEFVQQLLTHFEKTLMHIHLSNTFYTQNTVQGLYRVQHLCTLSIGPNGHLGINEIPLSWTNPKLIMGKGNFQSLQKFSFTGTQKKLCDQLLDRWIFSGLTELTWHSSSRFVKPDSFITTIAYSCPQLVTLTIDLIRTHPHSPYIPAVIQWPTLRPLLRLQNLSVLSLPCWNVHMMPADLTELATLERLGMDHDQFALHHLAPPDDP</sequence>
<dbReference type="EMBL" id="BPWL01000005">
    <property type="protein sequence ID" value="GJJ10812.1"/>
    <property type="molecule type" value="Genomic_DNA"/>
</dbReference>
<reference evidence="1" key="1">
    <citation type="submission" date="2021-10" db="EMBL/GenBank/DDBJ databases">
        <title>De novo Genome Assembly of Clathrus columnatus (Basidiomycota, Fungi) Using Illumina and Nanopore Sequence Data.</title>
        <authorList>
            <person name="Ogiso-Tanaka E."/>
            <person name="Itagaki H."/>
            <person name="Hosoya T."/>
            <person name="Hosaka K."/>
        </authorList>
    </citation>
    <scope>NUCLEOTIDE SEQUENCE</scope>
    <source>
        <strain evidence="1">MO-923</strain>
    </source>
</reference>
<proteinExistence type="predicted"/>
<dbReference type="Proteomes" id="UP001050691">
    <property type="component" value="Unassembled WGS sequence"/>
</dbReference>
<organism evidence="1 2">
    <name type="scientific">Clathrus columnatus</name>
    <dbReference type="NCBI Taxonomy" id="1419009"/>
    <lineage>
        <taxon>Eukaryota</taxon>
        <taxon>Fungi</taxon>
        <taxon>Dikarya</taxon>
        <taxon>Basidiomycota</taxon>
        <taxon>Agaricomycotina</taxon>
        <taxon>Agaricomycetes</taxon>
        <taxon>Phallomycetidae</taxon>
        <taxon>Phallales</taxon>
        <taxon>Clathraceae</taxon>
        <taxon>Clathrus</taxon>
    </lineage>
</organism>
<name>A0AAV5AB57_9AGAM</name>
<keyword evidence="2" id="KW-1185">Reference proteome</keyword>
<protein>
    <recommendedName>
        <fullName evidence="3">F-box domain-containing protein</fullName>
    </recommendedName>
</protein>
<dbReference type="SUPFAM" id="SSF81383">
    <property type="entry name" value="F-box domain"/>
    <property type="match status" value="1"/>
</dbReference>
<accession>A0AAV5AB57</accession>
<dbReference type="AlphaFoldDB" id="A0AAV5AB57"/>
<evidence type="ECO:0000313" key="2">
    <source>
        <dbReference type="Proteomes" id="UP001050691"/>
    </source>
</evidence>
<gene>
    <name evidence="1" type="ORF">Clacol_005040</name>
</gene>
<comment type="caution">
    <text evidence="1">The sequence shown here is derived from an EMBL/GenBank/DDBJ whole genome shotgun (WGS) entry which is preliminary data.</text>
</comment>